<organism evidence="7 8">
    <name type="scientific">Strongyloides venezuelensis</name>
    <name type="common">Threadworm</name>
    <dbReference type="NCBI Taxonomy" id="75913"/>
    <lineage>
        <taxon>Eukaryota</taxon>
        <taxon>Metazoa</taxon>
        <taxon>Ecdysozoa</taxon>
        <taxon>Nematoda</taxon>
        <taxon>Chromadorea</taxon>
        <taxon>Rhabditida</taxon>
        <taxon>Tylenchina</taxon>
        <taxon>Panagrolaimomorpha</taxon>
        <taxon>Strongyloidoidea</taxon>
        <taxon>Strongyloididae</taxon>
        <taxon>Strongyloides</taxon>
    </lineage>
</organism>
<feature type="transmembrane region" description="Helical" evidence="6">
    <location>
        <begin position="102"/>
        <end position="125"/>
    </location>
</feature>
<evidence type="ECO:0000256" key="2">
    <source>
        <dbReference type="ARBA" id="ARBA00005900"/>
    </source>
</evidence>
<feature type="transmembrane region" description="Helical" evidence="6">
    <location>
        <begin position="7"/>
        <end position="25"/>
    </location>
</feature>
<dbReference type="STRING" id="75913.A0A0K0F724"/>
<dbReference type="PANTHER" id="PTHR21191">
    <property type="entry name" value="AQUAPORIN"/>
    <property type="match status" value="1"/>
</dbReference>
<evidence type="ECO:0000256" key="3">
    <source>
        <dbReference type="ARBA" id="ARBA00022692"/>
    </source>
</evidence>
<dbReference type="Proteomes" id="UP000035680">
    <property type="component" value="Unassembled WGS sequence"/>
</dbReference>
<comment type="similarity">
    <text evidence="2">Belongs to the MIP/aquaporin (TC 1.A.8) family. AQP11/AQP12 subfamily.</text>
</comment>
<protein>
    <recommendedName>
        <fullName evidence="6">Aquaporin</fullName>
    </recommendedName>
</protein>
<evidence type="ECO:0000313" key="8">
    <source>
        <dbReference type="WBParaSite" id="SVE_0462000.1"/>
    </source>
</evidence>
<feature type="transmembrane region" description="Helical" evidence="6">
    <location>
        <begin position="179"/>
        <end position="199"/>
    </location>
</feature>
<reference evidence="7" key="1">
    <citation type="submission" date="2014-07" db="EMBL/GenBank/DDBJ databases">
        <authorList>
            <person name="Martin A.A"/>
            <person name="De Silva N."/>
        </authorList>
    </citation>
    <scope>NUCLEOTIDE SEQUENCE</scope>
</reference>
<evidence type="ECO:0000313" key="7">
    <source>
        <dbReference type="Proteomes" id="UP000035680"/>
    </source>
</evidence>
<evidence type="ECO:0000256" key="4">
    <source>
        <dbReference type="ARBA" id="ARBA00022989"/>
    </source>
</evidence>
<dbReference type="SUPFAM" id="SSF81338">
    <property type="entry name" value="Aquaporin-like"/>
    <property type="match status" value="1"/>
</dbReference>
<evidence type="ECO:0000256" key="5">
    <source>
        <dbReference type="ARBA" id="ARBA00023136"/>
    </source>
</evidence>
<dbReference type="GO" id="GO:0016020">
    <property type="term" value="C:membrane"/>
    <property type="evidence" value="ECO:0007669"/>
    <property type="project" value="UniProtKB-SubCell"/>
</dbReference>
<dbReference type="Pfam" id="PF00230">
    <property type="entry name" value="MIP"/>
    <property type="match status" value="1"/>
</dbReference>
<proteinExistence type="inferred from homology"/>
<dbReference type="InterPro" id="IPR000425">
    <property type="entry name" value="MIP"/>
</dbReference>
<reference evidence="8" key="2">
    <citation type="submission" date="2015-08" db="UniProtKB">
        <authorList>
            <consortium name="WormBaseParasite"/>
        </authorList>
    </citation>
    <scope>IDENTIFICATION</scope>
</reference>
<dbReference type="PANTHER" id="PTHR21191:SF15">
    <property type="entry name" value="AQUAPORIN"/>
    <property type="match status" value="1"/>
</dbReference>
<dbReference type="AlphaFoldDB" id="A0A0K0F724"/>
<feature type="transmembrane region" description="Helical" evidence="6">
    <location>
        <begin position="145"/>
        <end position="167"/>
    </location>
</feature>
<sequence length="272" mass="31304">MDPWVCSFFYYLFIFGLCHFSNTLLNNNYVRSKYYTKILHELVGTIQTCAPSFDVFFVLTHYGVFGFFLEITFLELLNSYISKEAFADPSALLIECYKNKKWFCILLVTQLVGGLISFQLARFWWSFNIHPTYLDMLMNINCHSHLNVSIVNGMLIESIGVIGIYYITELINKKIKNPMIVNIFSAISVASICVSGLNLTGMYANPIIAWSCTFNCQGLSHFGHFFVYWLGPILGNVIFNKILKNNTKQNYKNQASTTTLKKKVKKKLKNSW</sequence>
<feature type="transmembrane region" description="Helical" evidence="6">
    <location>
        <begin position="219"/>
        <end position="239"/>
    </location>
</feature>
<dbReference type="GO" id="GO:0015267">
    <property type="term" value="F:channel activity"/>
    <property type="evidence" value="ECO:0007669"/>
    <property type="project" value="InterPro"/>
</dbReference>
<dbReference type="InterPro" id="IPR023271">
    <property type="entry name" value="Aquaporin-like"/>
</dbReference>
<accession>A0A0K0F724</accession>
<evidence type="ECO:0000256" key="1">
    <source>
        <dbReference type="ARBA" id="ARBA00004141"/>
    </source>
</evidence>
<dbReference type="InterPro" id="IPR051883">
    <property type="entry name" value="AQP11/12_channel"/>
</dbReference>
<comment type="subcellular location">
    <subcellularLocation>
        <location evidence="1">Membrane</location>
        <topology evidence="1">Multi-pass membrane protein</topology>
    </subcellularLocation>
</comment>
<dbReference type="GO" id="GO:0005737">
    <property type="term" value="C:cytoplasm"/>
    <property type="evidence" value="ECO:0007669"/>
    <property type="project" value="TreeGrafter"/>
</dbReference>
<keyword evidence="5 6" id="KW-0472">Membrane</keyword>
<dbReference type="InterPro" id="IPR016697">
    <property type="entry name" value="Aquaporin_11/12"/>
</dbReference>
<keyword evidence="4 6" id="KW-1133">Transmembrane helix</keyword>
<dbReference type="PIRSF" id="PIRSF017529">
    <property type="entry name" value="Aquaporin_11/12"/>
    <property type="match status" value="1"/>
</dbReference>
<dbReference type="WBParaSite" id="SVE_0462000.1">
    <property type="protein sequence ID" value="SVE_0462000.1"/>
    <property type="gene ID" value="SVE_0462000"/>
</dbReference>
<keyword evidence="7" id="KW-1185">Reference proteome</keyword>
<dbReference type="Gene3D" id="1.20.1080.10">
    <property type="entry name" value="Glycerol uptake facilitator protein"/>
    <property type="match status" value="1"/>
</dbReference>
<evidence type="ECO:0000256" key="6">
    <source>
        <dbReference type="PIRNR" id="PIRNR017529"/>
    </source>
</evidence>
<name>A0A0K0F724_STRVS</name>
<feature type="transmembrane region" description="Helical" evidence="6">
    <location>
        <begin position="62"/>
        <end position="81"/>
    </location>
</feature>
<keyword evidence="3 6" id="KW-0812">Transmembrane</keyword>